<dbReference type="InterPro" id="IPR023809">
    <property type="entry name" value="Thiopep_bacteriocin_synth_dom"/>
</dbReference>
<feature type="domain" description="Thiopeptide-type bacteriocin biosynthesis" evidence="1">
    <location>
        <begin position="5"/>
        <end position="323"/>
    </location>
</feature>
<name>A0A2T4Z7X7_9BACL</name>
<dbReference type="Proteomes" id="UP000241639">
    <property type="component" value="Unassembled WGS sequence"/>
</dbReference>
<gene>
    <name evidence="2" type="ORF">C8J48_0562</name>
</gene>
<evidence type="ECO:0000313" key="3">
    <source>
        <dbReference type="Proteomes" id="UP000241639"/>
    </source>
</evidence>
<dbReference type="Pfam" id="PF14028">
    <property type="entry name" value="Lant_dehydr_C"/>
    <property type="match status" value="1"/>
</dbReference>
<organism evidence="2 3">
    <name type="scientific">Desmospora activa DSM 45169</name>
    <dbReference type="NCBI Taxonomy" id="1121389"/>
    <lineage>
        <taxon>Bacteria</taxon>
        <taxon>Bacillati</taxon>
        <taxon>Bacillota</taxon>
        <taxon>Bacilli</taxon>
        <taxon>Bacillales</taxon>
        <taxon>Thermoactinomycetaceae</taxon>
        <taxon>Desmospora</taxon>
    </lineage>
</organism>
<dbReference type="RefSeq" id="WP_107724852.1">
    <property type="nucleotide sequence ID" value="NZ_PZZP01000001.1"/>
</dbReference>
<dbReference type="EMBL" id="PZZP01000001">
    <property type="protein sequence ID" value="PTM57990.1"/>
    <property type="molecule type" value="Genomic_DNA"/>
</dbReference>
<protein>
    <submittedName>
        <fullName evidence="2">Lantibiotic biosynthesis dehydratase-like protein</fullName>
    </submittedName>
</protein>
<proteinExistence type="predicted"/>
<sequence>MKLQSIKIYMYDYSSHDNFIREKLIPLNQSVHVRSFLRRGWKYGPHLEWCMKQEDQSLENLIQELSKCLTKYKVDSEFDETSWLHRSQHLKLFELDKEEIIEIREDLTLEISIPRFRTDIWGEKGTQLLIKYYLGTGEAMWNMLNNDINRFTKAISMMYSATKVLGDPDRHQLSYRSHAEAFLYRFDKNDVIRNQMEEQYQLNKYEMTKIMKGIEENRWVSQWCYIFDELLVNAHQLFEQKELKMPDGDLFMKIVGEHGWKTGSANIPGYFHQFLLSLPRYNQETQTLSFQVKRLILNFLYQSFVQLGITPVEKFFMCYSYARWYEDELGVDWKSQLTSLYG</sequence>
<evidence type="ECO:0000259" key="1">
    <source>
        <dbReference type="Pfam" id="PF14028"/>
    </source>
</evidence>
<keyword evidence="3" id="KW-1185">Reference proteome</keyword>
<accession>A0A2T4Z7X7</accession>
<dbReference type="AlphaFoldDB" id="A0A2T4Z7X7"/>
<dbReference type="OrthoDB" id="70280at2"/>
<reference evidence="2 3" key="1">
    <citation type="submission" date="2018-04" db="EMBL/GenBank/DDBJ databases">
        <title>Genomic Encyclopedia of Archaeal and Bacterial Type Strains, Phase II (KMG-II): from individual species to whole genera.</title>
        <authorList>
            <person name="Goeker M."/>
        </authorList>
    </citation>
    <scope>NUCLEOTIDE SEQUENCE [LARGE SCALE GENOMIC DNA]</scope>
    <source>
        <strain evidence="2 3">DSM 45169</strain>
    </source>
</reference>
<evidence type="ECO:0000313" key="2">
    <source>
        <dbReference type="EMBL" id="PTM57990.1"/>
    </source>
</evidence>
<comment type="caution">
    <text evidence="2">The sequence shown here is derived from an EMBL/GenBank/DDBJ whole genome shotgun (WGS) entry which is preliminary data.</text>
</comment>